<feature type="transmembrane region" description="Helical" evidence="6">
    <location>
        <begin position="106"/>
        <end position="128"/>
    </location>
</feature>
<keyword evidence="4 6" id="KW-1133">Transmembrane helix</keyword>
<sequence length="386" mass="40556">MSQTKTEHLGLAQLALALGGFAIGTGEFVIMGLLPDVAHGLQSSITRAGDAISSYALGVVVGAPLIAVLFSRVSRQRLLIALMGLFALGNVASALAPGYLSFVLMRFITGLPHGAFFGVASLVAASMVPAHQRGKAIGRMMLGLTVATLLGVPAVSWIGHHLSWQLAFWFVGACAVVSLLMIIRYVPFSQGDRSAHPLRELTALKKPQVLLTLLTGATGFGGMFAVFSYITPTMIHYAGMSEAQIPWVMAAFGLGMIVGSTLGGKFADWSVRKTIGLSLLWNIAIMVLFCFLSKYVITGFLAAFLIGTAGLLIPSLQIRLMDVAGEAQTLAAAMNHSALNMANALGAFLGGVVIDAGLGWVSTAWVGTVLAVMGLIIFLLSLRVKH</sequence>
<dbReference type="InterPro" id="IPR011701">
    <property type="entry name" value="MFS"/>
</dbReference>
<dbReference type="EMBL" id="FOGC01000012">
    <property type="protein sequence ID" value="SER13787.1"/>
    <property type="molecule type" value="Genomic_DNA"/>
</dbReference>
<dbReference type="PANTHER" id="PTHR43124">
    <property type="entry name" value="PURINE EFFLUX PUMP PBUE"/>
    <property type="match status" value="1"/>
</dbReference>
<feature type="transmembrane region" description="Helical" evidence="6">
    <location>
        <begin position="338"/>
        <end position="358"/>
    </location>
</feature>
<accession>A0A1H9LRF5</accession>
<evidence type="ECO:0000256" key="4">
    <source>
        <dbReference type="ARBA" id="ARBA00022989"/>
    </source>
</evidence>
<dbReference type="GO" id="GO:0022857">
    <property type="term" value="F:transmembrane transporter activity"/>
    <property type="evidence" value="ECO:0007669"/>
    <property type="project" value="InterPro"/>
</dbReference>
<dbReference type="Pfam" id="PF07690">
    <property type="entry name" value="MFS_1"/>
    <property type="match status" value="1"/>
</dbReference>
<dbReference type="InterPro" id="IPR020846">
    <property type="entry name" value="MFS_dom"/>
</dbReference>
<feature type="transmembrane region" description="Helical" evidence="6">
    <location>
        <begin position="275"/>
        <end position="294"/>
    </location>
</feature>
<proteinExistence type="predicted"/>
<feature type="transmembrane region" description="Helical" evidence="6">
    <location>
        <begin position="209"/>
        <end position="231"/>
    </location>
</feature>
<evidence type="ECO:0000256" key="3">
    <source>
        <dbReference type="ARBA" id="ARBA00022692"/>
    </source>
</evidence>
<name>A0A1H9LRF5_9GAMM</name>
<dbReference type="PROSITE" id="PS50850">
    <property type="entry name" value="MFS"/>
    <property type="match status" value="1"/>
</dbReference>
<keyword evidence="3 6" id="KW-0812">Transmembrane</keyword>
<evidence type="ECO:0000259" key="7">
    <source>
        <dbReference type="PROSITE" id="PS50850"/>
    </source>
</evidence>
<feature type="domain" description="Major facilitator superfamily (MFS) profile" evidence="7">
    <location>
        <begin position="12"/>
        <end position="386"/>
    </location>
</feature>
<dbReference type="Proteomes" id="UP000242515">
    <property type="component" value="Unassembled WGS sequence"/>
</dbReference>
<dbReference type="SUPFAM" id="SSF103473">
    <property type="entry name" value="MFS general substrate transporter"/>
    <property type="match status" value="1"/>
</dbReference>
<evidence type="ECO:0000256" key="6">
    <source>
        <dbReference type="SAM" id="Phobius"/>
    </source>
</evidence>
<feature type="transmembrane region" description="Helical" evidence="6">
    <location>
        <begin position="12"/>
        <end position="34"/>
    </location>
</feature>
<feature type="transmembrane region" description="Helical" evidence="6">
    <location>
        <begin position="364"/>
        <end position="382"/>
    </location>
</feature>
<evidence type="ECO:0000256" key="2">
    <source>
        <dbReference type="ARBA" id="ARBA00022475"/>
    </source>
</evidence>
<dbReference type="InterPro" id="IPR036259">
    <property type="entry name" value="MFS_trans_sf"/>
</dbReference>
<reference evidence="9" key="1">
    <citation type="submission" date="2016-10" db="EMBL/GenBank/DDBJ databases">
        <authorList>
            <person name="Varghese N."/>
            <person name="Submissions S."/>
        </authorList>
    </citation>
    <scope>NUCLEOTIDE SEQUENCE [LARGE SCALE GENOMIC DNA]</scope>
    <source>
        <strain evidence="9">8N4</strain>
    </source>
</reference>
<keyword evidence="5 6" id="KW-0472">Membrane</keyword>
<evidence type="ECO:0000256" key="1">
    <source>
        <dbReference type="ARBA" id="ARBA00004651"/>
    </source>
</evidence>
<feature type="transmembrane region" description="Helical" evidence="6">
    <location>
        <begin position="300"/>
        <end position="318"/>
    </location>
</feature>
<dbReference type="STRING" id="988801.SAMN05216522_11241"/>
<evidence type="ECO:0000256" key="5">
    <source>
        <dbReference type="ARBA" id="ARBA00023136"/>
    </source>
</evidence>
<feature type="transmembrane region" description="Helical" evidence="6">
    <location>
        <begin position="78"/>
        <end position="100"/>
    </location>
</feature>
<feature type="transmembrane region" description="Helical" evidence="6">
    <location>
        <begin position="140"/>
        <end position="160"/>
    </location>
</feature>
<dbReference type="PANTHER" id="PTHR43124:SF3">
    <property type="entry name" value="CHLORAMPHENICOL EFFLUX PUMP RV0191"/>
    <property type="match status" value="1"/>
</dbReference>
<comment type="subcellular location">
    <subcellularLocation>
        <location evidence="1">Cell membrane</location>
        <topology evidence="1">Multi-pass membrane protein</topology>
    </subcellularLocation>
</comment>
<evidence type="ECO:0000313" key="9">
    <source>
        <dbReference type="Proteomes" id="UP000242515"/>
    </source>
</evidence>
<gene>
    <name evidence="8" type="ORF">SAMN05216522_11241</name>
</gene>
<keyword evidence="9" id="KW-1185">Reference proteome</keyword>
<protein>
    <submittedName>
        <fullName evidence="8">MFS transporter, DHA1 family, inner membrane transport protein</fullName>
    </submittedName>
</protein>
<dbReference type="GO" id="GO:0005886">
    <property type="term" value="C:plasma membrane"/>
    <property type="evidence" value="ECO:0007669"/>
    <property type="project" value="UniProtKB-SubCell"/>
</dbReference>
<feature type="transmembrane region" description="Helical" evidence="6">
    <location>
        <begin position="54"/>
        <end position="71"/>
    </location>
</feature>
<dbReference type="AlphaFoldDB" id="A0A1H9LRF5"/>
<dbReference type="CDD" id="cd17324">
    <property type="entry name" value="MFS_NepI_like"/>
    <property type="match status" value="1"/>
</dbReference>
<feature type="transmembrane region" description="Helical" evidence="6">
    <location>
        <begin position="243"/>
        <end position="263"/>
    </location>
</feature>
<dbReference type="RefSeq" id="WP_230527506.1">
    <property type="nucleotide sequence ID" value="NZ_FOGC01000012.1"/>
</dbReference>
<evidence type="ECO:0000313" key="8">
    <source>
        <dbReference type="EMBL" id="SER13787.1"/>
    </source>
</evidence>
<dbReference type="InterPro" id="IPR050189">
    <property type="entry name" value="MFS_Efflux_Transporters"/>
</dbReference>
<feature type="transmembrane region" description="Helical" evidence="6">
    <location>
        <begin position="166"/>
        <end position="188"/>
    </location>
</feature>
<dbReference type="Gene3D" id="1.20.1250.20">
    <property type="entry name" value="MFS general substrate transporter like domains"/>
    <property type="match status" value="2"/>
</dbReference>
<organism evidence="8 9">
    <name type="scientific">Rosenbergiella nectarea</name>
    <dbReference type="NCBI Taxonomy" id="988801"/>
    <lineage>
        <taxon>Bacteria</taxon>
        <taxon>Pseudomonadati</taxon>
        <taxon>Pseudomonadota</taxon>
        <taxon>Gammaproteobacteria</taxon>
        <taxon>Enterobacterales</taxon>
        <taxon>Erwiniaceae</taxon>
        <taxon>Rosenbergiella</taxon>
    </lineage>
</organism>
<keyword evidence="2" id="KW-1003">Cell membrane</keyword>